<dbReference type="Pfam" id="PF13439">
    <property type="entry name" value="Glyco_transf_4"/>
    <property type="match status" value="1"/>
</dbReference>
<feature type="domain" description="Glycosyl transferase family 1" evidence="1">
    <location>
        <begin position="572"/>
        <end position="733"/>
    </location>
</feature>
<evidence type="ECO:0000259" key="2">
    <source>
        <dbReference type="Pfam" id="PF13439"/>
    </source>
</evidence>
<reference evidence="4" key="1">
    <citation type="submission" date="2015-12" db="EMBL/GenBank/DDBJ databases">
        <title>Complete genome sequences of two moderately thermophilic Paenibacillus species.</title>
        <authorList>
            <person name="Butler R.III."/>
            <person name="Wang J."/>
            <person name="Stark B.C."/>
            <person name="Pombert J.-F."/>
        </authorList>
    </citation>
    <scope>NUCLEOTIDE SEQUENCE [LARGE SCALE GENOMIC DNA]</scope>
    <source>
        <strain evidence="4">32O-Y</strain>
    </source>
</reference>
<dbReference type="EMBL" id="CP013652">
    <property type="protein sequence ID" value="ALS20720.1"/>
    <property type="molecule type" value="Genomic_DNA"/>
</dbReference>
<dbReference type="STRING" id="162209.IJ22_03310"/>
<keyword evidence="4" id="KW-1185">Reference proteome</keyword>
<dbReference type="GO" id="GO:0016757">
    <property type="term" value="F:glycosyltransferase activity"/>
    <property type="evidence" value="ECO:0007669"/>
    <property type="project" value="InterPro"/>
</dbReference>
<dbReference type="InterPro" id="IPR001296">
    <property type="entry name" value="Glyco_trans_1"/>
</dbReference>
<accession>A0A0U2M155</accession>
<evidence type="ECO:0000259" key="1">
    <source>
        <dbReference type="Pfam" id="PF00534"/>
    </source>
</evidence>
<organism evidence="3 4">
    <name type="scientific">Paenibacillus naphthalenovorans</name>
    <dbReference type="NCBI Taxonomy" id="162209"/>
    <lineage>
        <taxon>Bacteria</taxon>
        <taxon>Bacillati</taxon>
        <taxon>Bacillota</taxon>
        <taxon>Bacilli</taxon>
        <taxon>Bacillales</taxon>
        <taxon>Paenibacillaceae</taxon>
        <taxon>Paenibacillus</taxon>
    </lineage>
</organism>
<dbReference type="Gene3D" id="3.40.50.2000">
    <property type="entry name" value="Glycogen Phosphorylase B"/>
    <property type="match status" value="4"/>
</dbReference>
<sequence>MKNILFLTHLYPYPPNDGGKIVSFNTLKHLAEYGHHITVCTFYSKEKDDLSTFPLEMQVYGVPVDYANTLGGGMKNLISPLSYNMEKYVNRQMRELVFSLLSALNIDIVYVDHLHMAYYGRLIKQTYPHLIVVLRQHNVESLIMKRVAEEERNPIKKLYFQMQYAKLNAYESSICADFDECIMITQEDLNLMEKMNHRVRLSLLPAGVDMNKYVPLDYRQNEWPTITFLGSLAWMPNIQGVTWFMENVFPSLLRQVPNIQFYIVGKNPPESIVKYESQYPKNVHVTGFVEDERPYIAASDVFVVPLKIGGGMRIKILNALAMKKPVVTTSIGAEGIHLKEGSFEVADSSADMEKTILKLLNNKDLAGQMGELGYQEVQAHYSNQLILEKHAANLDHFDSPVHDHKMNVMYVTHSKKKGGAEQSLIHLINHMDTSLYNIYLLCPQDTEYVDEIKTPHKRLHMELGSIKKNIAAYIQRNMAIIHLVRKHNIHIVHANGWRAPWYVLFAKYFTKAKTIWHHRDAMESKFYTWLLPHFFDQVICISDFVKSTIKVKRKCAVVYNGIEQKNDASLEKQRKFKEDGILVIGVIGRIVEWKRYDYIIKALSIFTRKFNITNWKLNIYGDTAVDGSDAYLQQLKDLVAELGLEYNINFKGHTRTPIKAMGECDVTINFSDKEPFGRVIIESLLAKTPVIVANSGGAHEIIARTEGGFICQDGDIDHLAHQIKEIYDLSEHQYESLSSTGYENVKKFFDAKNKSRDVSQIYNRLTKKAFLSQHM</sequence>
<name>A0A0U2M155_9BACL</name>
<dbReference type="CDD" id="cd03801">
    <property type="entry name" value="GT4_PimA-like"/>
    <property type="match status" value="1"/>
</dbReference>
<proteinExistence type="predicted"/>
<dbReference type="Proteomes" id="UP000061660">
    <property type="component" value="Chromosome"/>
</dbReference>
<dbReference type="PANTHER" id="PTHR12526">
    <property type="entry name" value="GLYCOSYLTRANSFERASE"/>
    <property type="match status" value="1"/>
</dbReference>
<dbReference type="AlphaFoldDB" id="A0A0U2M155"/>
<dbReference type="InterPro" id="IPR028098">
    <property type="entry name" value="Glyco_trans_4-like_N"/>
</dbReference>
<reference evidence="3 4" key="2">
    <citation type="journal article" date="2016" name="Genome Announc.">
        <title>Complete Genome Sequences of Two Interactive Moderate Thermophiles, Paenibacillus napthalenovorans 32O-Y and Paenibacillus sp. 32O-W.</title>
        <authorList>
            <person name="Butler R.R.III."/>
            <person name="Wang J."/>
            <person name="Stark B.C."/>
            <person name="Pombert J.F."/>
        </authorList>
    </citation>
    <scope>NUCLEOTIDE SEQUENCE [LARGE SCALE GENOMIC DNA]</scope>
    <source>
        <strain evidence="3 4">32O-Y</strain>
    </source>
</reference>
<keyword evidence="3" id="KW-0808">Transferase</keyword>
<dbReference type="PATRIC" id="fig|162209.4.peg.351"/>
<protein>
    <submittedName>
        <fullName evidence="3">Group 1 glycosyl transferase</fullName>
    </submittedName>
</protein>
<dbReference type="OrthoDB" id="9814612at2"/>
<evidence type="ECO:0000313" key="3">
    <source>
        <dbReference type="EMBL" id="ALS20720.1"/>
    </source>
</evidence>
<dbReference type="SUPFAM" id="SSF53756">
    <property type="entry name" value="UDP-Glycosyltransferase/glycogen phosphorylase"/>
    <property type="match status" value="2"/>
</dbReference>
<feature type="domain" description="Glycosyltransferase subfamily 4-like N-terminal" evidence="2">
    <location>
        <begin position="418"/>
        <end position="563"/>
    </location>
</feature>
<gene>
    <name evidence="3" type="ORF">IJ22_03310</name>
</gene>
<dbReference type="Pfam" id="PF00534">
    <property type="entry name" value="Glycos_transf_1"/>
    <property type="match status" value="1"/>
</dbReference>
<dbReference type="KEGG" id="pnp:IJ22_03310"/>
<dbReference type="CDD" id="cd03811">
    <property type="entry name" value="GT4_GT28_WabH-like"/>
    <property type="match status" value="1"/>
</dbReference>
<evidence type="ECO:0000313" key="4">
    <source>
        <dbReference type="Proteomes" id="UP000061660"/>
    </source>
</evidence>
<dbReference type="Pfam" id="PF13692">
    <property type="entry name" value="Glyco_trans_1_4"/>
    <property type="match status" value="1"/>
</dbReference>
<dbReference type="RefSeq" id="WP_062406775.1">
    <property type="nucleotide sequence ID" value="NZ_CP013652.1"/>
</dbReference>